<dbReference type="PANTHER" id="PTHR37836">
    <property type="entry name" value="LMO1036 PROTEIN"/>
    <property type="match status" value="1"/>
</dbReference>
<gene>
    <name evidence="2" type="ORF">OPR82_18890</name>
</gene>
<dbReference type="PANTHER" id="PTHR37836:SF2">
    <property type="entry name" value="DUF4038 DOMAIN-CONTAINING PROTEIN"/>
    <property type="match status" value="1"/>
</dbReference>
<dbReference type="Proteomes" id="UP001301216">
    <property type="component" value="Unassembled WGS sequence"/>
</dbReference>
<dbReference type="SUPFAM" id="SSF51445">
    <property type="entry name" value="(Trans)glycosidases"/>
    <property type="match status" value="1"/>
</dbReference>
<sequence>MRFWRAGLILTLLLFTTGAAWVEPVFPIRVSSDHHYFEDAQGRPFLLQGDAAWSLIAELKRADVTIYLADRSKRGFNAILVNLIEHQFSSNPPANAYGELPFKNETFGALNPAYFDYAAWVIEQAQKRGLVVFLAPAYLGVNGGDEGWFAQADAAGPERMKSYGEAIARRFAKFSNIVWVLGGDFDAPDRALVSELAEGIAAILPDALQTVHSARESDTGELWADERWLTIDTVYTYDDVHKTVLARSKAGKMPVVLLEAAYENERETTARMIRRNAYGAVLGGAAGQFFGNNPIWHFSGPGVFASDQPWQDALDSPGARSIAVMKALFDKMPWSQLQADHHQSITLSDGSYAAALPDHSLAVIYGDAGNFRVKRSAFAKDAEAMWVDPVSGQFLPASDPEMDGDASVYPAPQQRRDGRESDWILLIGSPEQLQLIHKA</sequence>
<dbReference type="InterPro" id="IPR025277">
    <property type="entry name" value="Apiosidase-like_cat_dom"/>
</dbReference>
<proteinExistence type="predicted"/>
<protein>
    <submittedName>
        <fullName evidence="2">DUF4038 domain-containing protein</fullName>
    </submittedName>
</protein>
<dbReference type="EMBL" id="JAPHAV010000014">
    <property type="protein sequence ID" value="MCX2698789.1"/>
    <property type="molecule type" value="Genomic_DNA"/>
</dbReference>
<evidence type="ECO:0000313" key="2">
    <source>
        <dbReference type="EMBL" id="MCX2698789.1"/>
    </source>
</evidence>
<accession>A0ABT3QT94</accession>
<reference evidence="2 3" key="1">
    <citation type="submission" date="2022-11" db="EMBL/GenBank/DDBJ databases">
        <title>Brucella sp. YY2X, whole genome shotgun sequencing project.</title>
        <authorList>
            <person name="Yang Y."/>
        </authorList>
    </citation>
    <scope>NUCLEOTIDE SEQUENCE [LARGE SCALE GENOMIC DNA]</scope>
    <source>
        <strain evidence="2 3">YY2X</strain>
    </source>
</reference>
<evidence type="ECO:0000259" key="1">
    <source>
        <dbReference type="Pfam" id="PF13204"/>
    </source>
</evidence>
<feature type="domain" description="Apiosidase-like catalytic" evidence="1">
    <location>
        <begin position="32"/>
        <end position="335"/>
    </location>
</feature>
<dbReference type="Pfam" id="PF13204">
    <property type="entry name" value="Apiosidase"/>
    <property type="match status" value="1"/>
</dbReference>
<evidence type="ECO:0000313" key="3">
    <source>
        <dbReference type="Proteomes" id="UP001301216"/>
    </source>
</evidence>
<name>A0ABT3QT94_9HYPH</name>
<comment type="caution">
    <text evidence="2">The sequence shown here is derived from an EMBL/GenBank/DDBJ whole genome shotgun (WGS) entry which is preliminary data.</text>
</comment>
<dbReference type="RefSeq" id="WP_265986440.1">
    <property type="nucleotide sequence ID" value="NZ_JAPHAV010000014.1"/>
</dbReference>
<dbReference type="InterPro" id="IPR017853">
    <property type="entry name" value="GH"/>
</dbReference>
<keyword evidence="3" id="KW-1185">Reference proteome</keyword>
<dbReference type="Gene3D" id="3.20.20.80">
    <property type="entry name" value="Glycosidases"/>
    <property type="match status" value="1"/>
</dbReference>
<organism evidence="2 3">
    <name type="scientific">Ochrobactrum chromiisoli</name>
    <dbReference type="NCBI Taxonomy" id="2993941"/>
    <lineage>
        <taxon>Bacteria</taxon>
        <taxon>Pseudomonadati</taxon>
        <taxon>Pseudomonadota</taxon>
        <taxon>Alphaproteobacteria</taxon>
        <taxon>Hyphomicrobiales</taxon>
        <taxon>Brucellaceae</taxon>
        <taxon>Brucella/Ochrobactrum group</taxon>
        <taxon>Ochrobactrum</taxon>
    </lineage>
</organism>